<accession>A0AAW0ZDV6</accession>
<gene>
    <name evidence="1" type="ORF">QLX08_010328</name>
</gene>
<comment type="caution">
    <text evidence="1">The sequence shown here is derived from an EMBL/GenBank/DDBJ whole genome shotgun (WGS) entry which is preliminary data.</text>
</comment>
<dbReference type="AlphaFoldDB" id="A0AAW0ZDV6"/>
<reference evidence="1 2" key="1">
    <citation type="submission" date="2024-05" db="EMBL/GenBank/DDBJ databases">
        <title>The nuclear and mitochondrial genome assemblies of Tetragonisca angustula (Apidae: Meliponini), a tiny yet remarkable pollinator in the Neotropics.</title>
        <authorList>
            <person name="Ferrari R."/>
            <person name="Ricardo P.C."/>
            <person name="Dias F.C."/>
            <person name="Araujo N.S."/>
            <person name="Soares D.O."/>
            <person name="Zhou Q.-S."/>
            <person name="Zhu C.-D."/>
            <person name="Coutinho L."/>
            <person name="Airas M.C."/>
            <person name="Batista T.M."/>
        </authorList>
    </citation>
    <scope>NUCLEOTIDE SEQUENCE [LARGE SCALE GENOMIC DNA]</scope>
    <source>
        <strain evidence="1">ASF017062</strain>
        <tissue evidence="1">Abdomen</tissue>
    </source>
</reference>
<dbReference type="EMBL" id="JAWNGG020000272">
    <property type="protein sequence ID" value="KAK9295317.1"/>
    <property type="molecule type" value="Genomic_DNA"/>
</dbReference>
<protein>
    <submittedName>
        <fullName evidence="1">Uncharacterized protein</fullName>
    </submittedName>
</protein>
<keyword evidence="2" id="KW-1185">Reference proteome</keyword>
<sequence length="167" mass="19229">MHDLAEKRIGYIPDAREISARIQIRSRVPSICIPALAGRSPRKVSNSRSVGMPRISTCLEDSEFAHAWRFRSRGRARSTRRPPADGPNWNISDLTAFTSNISLIAKVCVKFHDGAKFRPVKFYKSNARYEENSVNYRRSLTIFLKEIPASYYCHYGCQGRGWQIWNF</sequence>
<proteinExistence type="predicted"/>
<organism evidence="1 2">
    <name type="scientific">Tetragonisca angustula</name>
    <dbReference type="NCBI Taxonomy" id="166442"/>
    <lineage>
        <taxon>Eukaryota</taxon>
        <taxon>Metazoa</taxon>
        <taxon>Ecdysozoa</taxon>
        <taxon>Arthropoda</taxon>
        <taxon>Hexapoda</taxon>
        <taxon>Insecta</taxon>
        <taxon>Pterygota</taxon>
        <taxon>Neoptera</taxon>
        <taxon>Endopterygota</taxon>
        <taxon>Hymenoptera</taxon>
        <taxon>Apocrita</taxon>
        <taxon>Aculeata</taxon>
        <taxon>Apoidea</taxon>
        <taxon>Anthophila</taxon>
        <taxon>Apidae</taxon>
        <taxon>Tetragonisca</taxon>
    </lineage>
</organism>
<dbReference type="Proteomes" id="UP001432146">
    <property type="component" value="Unassembled WGS sequence"/>
</dbReference>
<evidence type="ECO:0000313" key="2">
    <source>
        <dbReference type="Proteomes" id="UP001432146"/>
    </source>
</evidence>
<evidence type="ECO:0000313" key="1">
    <source>
        <dbReference type="EMBL" id="KAK9295317.1"/>
    </source>
</evidence>
<name>A0AAW0ZDV6_9HYME</name>